<evidence type="ECO:0000256" key="1">
    <source>
        <dbReference type="SAM" id="SignalP"/>
    </source>
</evidence>
<dbReference type="AlphaFoldDB" id="A0A8J2M9C5"/>
<keyword evidence="1" id="KW-0732">Signal</keyword>
<protein>
    <submittedName>
        <fullName evidence="2">Uncharacterized protein</fullName>
    </submittedName>
</protein>
<accession>A0A8J2M9C5</accession>
<name>A0A8J2M9C5_9HEXA</name>
<keyword evidence="3" id="KW-1185">Reference proteome</keyword>
<evidence type="ECO:0000313" key="3">
    <source>
        <dbReference type="Proteomes" id="UP000708208"/>
    </source>
</evidence>
<feature type="chain" id="PRO_5035213077" evidence="1">
    <location>
        <begin position="23"/>
        <end position="203"/>
    </location>
</feature>
<dbReference type="Pfam" id="PF04041">
    <property type="entry name" value="Glyco_hydro_130"/>
    <property type="match status" value="1"/>
</dbReference>
<dbReference type="Proteomes" id="UP000708208">
    <property type="component" value="Unassembled WGS sequence"/>
</dbReference>
<dbReference type="PANTHER" id="PTHR34106:SF5">
    <property type="entry name" value="GLYCOSIDASE"/>
    <property type="match status" value="1"/>
</dbReference>
<dbReference type="EMBL" id="CAJVCH010570635">
    <property type="protein sequence ID" value="CAG7835476.1"/>
    <property type="molecule type" value="Genomic_DNA"/>
</dbReference>
<comment type="caution">
    <text evidence="2">The sequence shown here is derived from an EMBL/GenBank/DDBJ whole genome shotgun (WGS) entry which is preliminary data.</text>
</comment>
<reference evidence="2" key="1">
    <citation type="submission" date="2021-06" db="EMBL/GenBank/DDBJ databases">
        <authorList>
            <person name="Hodson N. C."/>
            <person name="Mongue J. A."/>
            <person name="Jaron S. K."/>
        </authorList>
    </citation>
    <scope>NUCLEOTIDE SEQUENCE</scope>
</reference>
<dbReference type="OrthoDB" id="21615at2759"/>
<gene>
    <name evidence="2" type="ORF">AFUS01_LOCUS44841</name>
</gene>
<dbReference type="InterPro" id="IPR007184">
    <property type="entry name" value="Mannoside_phosphorylase"/>
</dbReference>
<feature type="signal peptide" evidence="1">
    <location>
        <begin position="1"/>
        <end position="22"/>
    </location>
</feature>
<sequence length="203" mass="22828">MALQLTISYLLLILAILELSNGQNDWQIGPFIKDDAVNPFMGPRNDTRFACPVRKETIAWEAKDVFNPTAIVQNNVVKLFYRAEDYEGAYKGTSRIGLAISSDGLNFTRITSPIFFPDNDTSLIYEWEGGCEDPRITLNENGTYFMTYTAYNGSLARLMHPQIIQILHSGQNTAQFSKMLMGEDLLTSGQNLARLCQQLLMSP</sequence>
<proteinExistence type="predicted"/>
<evidence type="ECO:0000313" key="2">
    <source>
        <dbReference type="EMBL" id="CAG7835476.1"/>
    </source>
</evidence>
<organism evidence="2 3">
    <name type="scientific">Allacma fusca</name>
    <dbReference type="NCBI Taxonomy" id="39272"/>
    <lineage>
        <taxon>Eukaryota</taxon>
        <taxon>Metazoa</taxon>
        <taxon>Ecdysozoa</taxon>
        <taxon>Arthropoda</taxon>
        <taxon>Hexapoda</taxon>
        <taxon>Collembola</taxon>
        <taxon>Symphypleona</taxon>
        <taxon>Sminthuridae</taxon>
        <taxon>Allacma</taxon>
    </lineage>
</organism>
<dbReference type="PANTHER" id="PTHR34106">
    <property type="entry name" value="GLYCOSIDASE"/>
    <property type="match status" value="1"/>
</dbReference>